<dbReference type="GO" id="GO:0071897">
    <property type="term" value="P:DNA biosynthetic process"/>
    <property type="evidence" value="ECO:0007669"/>
    <property type="project" value="UniProtKB-ARBA"/>
</dbReference>
<feature type="compositionally biased region" description="Low complexity" evidence="1">
    <location>
        <begin position="426"/>
        <end position="438"/>
    </location>
</feature>
<evidence type="ECO:0000313" key="3">
    <source>
        <dbReference type="EMBL" id="CAI6355869.1"/>
    </source>
</evidence>
<dbReference type="Gene3D" id="2.40.70.10">
    <property type="entry name" value="Acid Proteases"/>
    <property type="match status" value="1"/>
</dbReference>
<dbReference type="Gene3D" id="3.30.420.10">
    <property type="entry name" value="Ribonuclease H-like superfamily/Ribonuclease H"/>
    <property type="match status" value="1"/>
</dbReference>
<reference evidence="3 4" key="1">
    <citation type="submission" date="2023-01" db="EMBL/GenBank/DDBJ databases">
        <authorList>
            <person name="Whitehead M."/>
        </authorList>
    </citation>
    <scope>NUCLEOTIDE SEQUENCE [LARGE SCALE GENOMIC DNA]</scope>
</reference>
<dbReference type="GO" id="GO:0003676">
    <property type="term" value="F:nucleic acid binding"/>
    <property type="evidence" value="ECO:0007669"/>
    <property type="project" value="InterPro"/>
</dbReference>
<keyword evidence="4" id="KW-1185">Reference proteome</keyword>
<dbReference type="SUPFAM" id="SSF53098">
    <property type="entry name" value="Ribonuclease H-like"/>
    <property type="match status" value="1"/>
</dbReference>
<dbReference type="Proteomes" id="UP001160148">
    <property type="component" value="Unassembled WGS sequence"/>
</dbReference>
<dbReference type="SUPFAM" id="SSF56672">
    <property type="entry name" value="DNA/RNA polymerases"/>
    <property type="match status" value="1"/>
</dbReference>
<dbReference type="InterPro" id="IPR012337">
    <property type="entry name" value="RNaseH-like_sf"/>
</dbReference>
<dbReference type="PANTHER" id="PTHR47331">
    <property type="entry name" value="PHD-TYPE DOMAIN-CONTAINING PROTEIN"/>
    <property type="match status" value="1"/>
</dbReference>
<dbReference type="SUPFAM" id="SSF50630">
    <property type="entry name" value="Acid proteases"/>
    <property type="match status" value="1"/>
</dbReference>
<dbReference type="GO" id="GO:0042575">
    <property type="term" value="C:DNA polymerase complex"/>
    <property type="evidence" value="ECO:0007669"/>
    <property type="project" value="UniProtKB-ARBA"/>
</dbReference>
<dbReference type="GO" id="GO:0015074">
    <property type="term" value="P:DNA integration"/>
    <property type="evidence" value="ECO:0007669"/>
    <property type="project" value="InterPro"/>
</dbReference>
<feature type="domain" description="Integrase catalytic" evidence="2">
    <location>
        <begin position="1420"/>
        <end position="1608"/>
    </location>
</feature>
<dbReference type="Pfam" id="PF18701">
    <property type="entry name" value="DUF5641"/>
    <property type="match status" value="1"/>
</dbReference>
<dbReference type="PROSITE" id="PS50994">
    <property type="entry name" value="INTEGRASE"/>
    <property type="match status" value="1"/>
</dbReference>
<evidence type="ECO:0000313" key="4">
    <source>
        <dbReference type="Proteomes" id="UP001160148"/>
    </source>
</evidence>
<feature type="region of interest" description="Disordered" evidence="1">
    <location>
        <begin position="402"/>
        <end position="439"/>
    </location>
</feature>
<dbReference type="Pfam" id="PF03564">
    <property type="entry name" value="DUF1759"/>
    <property type="match status" value="1"/>
</dbReference>
<feature type="compositionally biased region" description="Gly residues" evidence="1">
    <location>
        <begin position="414"/>
        <end position="424"/>
    </location>
</feature>
<evidence type="ECO:0000256" key="1">
    <source>
        <dbReference type="SAM" id="MobiDB-lite"/>
    </source>
</evidence>
<accession>A0AAV0WJ76</accession>
<dbReference type="PANTHER" id="PTHR47331:SF1">
    <property type="entry name" value="GAG-LIKE PROTEIN"/>
    <property type="match status" value="1"/>
</dbReference>
<dbReference type="InterPro" id="IPR021109">
    <property type="entry name" value="Peptidase_aspartic_dom_sf"/>
</dbReference>
<dbReference type="InterPro" id="IPR001584">
    <property type="entry name" value="Integrase_cat-core"/>
</dbReference>
<dbReference type="Pfam" id="PF05380">
    <property type="entry name" value="Peptidase_A17"/>
    <property type="match status" value="1"/>
</dbReference>
<dbReference type="EMBL" id="CARXXK010000002">
    <property type="protein sequence ID" value="CAI6355869.1"/>
    <property type="molecule type" value="Genomic_DNA"/>
</dbReference>
<dbReference type="InterPro" id="IPR040676">
    <property type="entry name" value="DUF5641"/>
</dbReference>
<dbReference type="InterPro" id="IPR043502">
    <property type="entry name" value="DNA/RNA_pol_sf"/>
</dbReference>
<protein>
    <recommendedName>
        <fullName evidence="2">Integrase catalytic domain-containing protein</fullName>
    </recommendedName>
</protein>
<proteinExistence type="predicted"/>
<evidence type="ECO:0000259" key="2">
    <source>
        <dbReference type="PROSITE" id="PS50994"/>
    </source>
</evidence>
<gene>
    <name evidence="3" type="ORF">MEUPH1_LOCUS11676</name>
</gene>
<dbReference type="InterPro" id="IPR005312">
    <property type="entry name" value="DUF1759"/>
</dbReference>
<name>A0AAV0WJ76_9HEMI</name>
<dbReference type="Pfam" id="PF13650">
    <property type="entry name" value="Asp_protease_2"/>
    <property type="match status" value="1"/>
</dbReference>
<organism evidence="3 4">
    <name type="scientific">Macrosiphum euphorbiae</name>
    <name type="common">potato aphid</name>
    <dbReference type="NCBI Taxonomy" id="13131"/>
    <lineage>
        <taxon>Eukaryota</taxon>
        <taxon>Metazoa</taxon>
        <taxon>Ecdysozoa</taxon>
        <taxon>Arthropoda</taxon>
        <taxon>Hexapoda</taxon>
        <taxon>Insecta</taxon>
        <taxon>Pterygota</taxon>
        <taxon>Neoptera</taxon>
        <taxon>Paraneoptera</taxon>
        <taxon>Hemiptera</taxon>
        <taxon>Sternorrhyncha</taxon>
        <taxon>Aphidomorpha</taxon>
        <taxon>Aphidoidea</taxon>
        <taxon>Aphididae</taxon>
        <taxon>Macrosiphini</taxon>
        <taxon>Macrosiphum</taxon>
    </lineage>
</organism>
<comment type="caution">
    <text evidence="3">The sequence shown here is derived from an EMBL/GenBank/DDBJ whole genome shotgun (WGS) entry which is preliminary data.</text>
</comment>
<dbReference type="InterPro" id="IPR008042">
    <property type="entry name" value="Retrotrans_Pao"/>
</dbReference>
<sequence length="1723" mass="193231">MAPDPLSDSERSERLLKRCIMRRDGAIQDMNDLHKLAVKAKGDISCKALFFARKADIEQFMADITVEQDTIMNALLDAGRDSEYVHTHAPLIREVKNQYYFIHATAQEMTVEPQPVQNVRTNLHLPKIKLPSFSGDILQWPTFRDKFVALVDSDPDLSPIEKFHLLAGCVTDRAATVVNSLKMTDMNYPIVWRKLIDQFDNPRLSASTLVDGLLSFRRMEFETVPGLSAFLHVFDESLQSLKMFDIEDVSSFIMFVLANKNLPRGTRELFEKDNSNTFPGIEDLVKFVRCRIKILENIDGAAGKHMPKDKSNGRFNDKPTGKLMMVSAQGDANPKCPICKAPHDVQVCSEFLSMQPPKRFKMITSFRRCFRCLSATHVSSACTSDVFCATCKGSHHSLLHLQKSRVRPPSDNGGSSGSAPGGMNRGASSSSVSTGAVSHVGKMGPSTVVLGTAMAHTRDRFGQTVVVRILVDSGSQISAITESCAHHLGLTIKKWTVPVSGLAGVTLPTVKGLTSCTITPRFDSNTEIEVNTWVLPTITVNLPTSPLPASIKSSYAHLALADPKFDIPATIDLLLGADLYHHVFDGKQYSEEGNPTAYSSIFGWILIGPVYPAATSYHQAVVVSLATSLEDMVRKFWEVDEPTNAPSETTEDGFCEKLFFEHTMIDRSGRYIVPLPFRDANPQEMLKGTRDIAQKRFLNLERRLILNPTLYEAYRDFMAEYIRLGHMQVANTPGDYIIPHHAVTKDENGKLKIRVVFDASSRSSGGHSLNDVLLTGPKLQNDITDILLRFRFPRFVFVADICKMYRQILIRPEHRSFQHILWRPSPAEELIEYELNTVTYGTGPAPYLAIKVLHRVAESCRAKHPKVHEALFHNTYVDDVCAGDDVLDGVLDLQRDLMAVLAKHGFELKKWTSNCDEVLARIDPSSRSETTIPFENSEDAYVRVLGSHWDPVHDVIGYHVSPELGVYTKRGVLSVIARLYDPIGMLAPVTFWAKDFLQRLWKLGLHWDSELPPDLLNQWRAYLEDLPAVSQSTLPRHIDIVSATEIHLCGFCDASNKGYAAVVYIRVYTRSTINIYLLGAKSKVAPVKIMTTPRLELCGALLLAKWMDRLKTALEPQVNIDKMYSWTDSSIVLSWLVSPQINYKIFVTNRIAKIRQLLPDCQWNHVPSEDNPADCVSRGILASQLAQYTLYWNGPNLLTDLEPTDSQFIPIPPDELPDLKSHGPLVSLVNTTGDFAGIISRYSSLSFAQRVFALVWRFIAKTKKSKTGNGPIHRSELQKARDTLVYMTQRQYFGTWVKRLHDSPPSNIPNSFRKLKPYLDECGIIRVGGRLRNSNLSEHAKFPMLVPKGSHIACLILQHYHRCYLHAGPRALGSVVSRVFWITSARNEIRKVIHRCITCTKWAAVHPQPIMADLPTSRITPSRPFCHVGIDYGGPFIVRESRRRKAREYKAYMALFVCFATKAVHIETVTELSTEAFLAAFDRFIARRGSPTDVYTDCGTNFVGAERHLQTLLGLEKEQSIVINDTTCNWHFNPPAAPHFGGLWEAGIKSAKFHLKRAIGTQVLTFEELTTLLTRVEGILNSRPLTPLSSDPSEIDCLTPGHFLIGQPLVALPDIDLTLTKQNVLTRWQLLRQCNQQFWHRWSHEYLSTLQVRSKWASTGTSLAVGDVVIVKTPHTPPTVWPTGRVIEIHPGKDGIVRVVTLKTAKGTTKRPAVQLVKLPTEV</sequence>
<dbReference type="CDD" id="cd00303">
    <property type="entry name" value="retropepsin_like"/>
    <property type="match status" value="1"/>
</dbReference>
<dbReference type="InterPro" id="IPR036397">
    <property type="entry name" value="RNaseH_sf"/>
</dbReference>